<feature type="compositionally biased region" description="Polar residues" evidence="1">
    <location>
        <begin position="147"/>
        <end position="172"/>
    </location>
</feature>
<dbReference type="Proteomes" id="UP000664521">
    <property type="component" value="Unassembled WGS sequence"/>
</dbReference>
<organism evidence="3 4">
    <name type="scientific">Heterodermia speciosa</name>
    <dbReference type="NCBI Taxonomy" id="116794"/>
    <lineage>
        <taxon>Eukaryota</taxon>
        <taxon>Fungi</taxon>
        <taxon>Dikarya</taxon>
        <taxon>Ascomycota</taxon>
        <taxon>Pezizomycotina</taxon>
        <taxon>Lecanoromycetes</taxon>
        <taxon>OSLEUM clade</taxon>
        <taxon>Lecanoromycetidae</taxon>
        <taxon>Caliciales</taxon>
        <taxon>Physciaceae</taxon>
        <taxon>Heterodermia</taxon>
    </lineage>
</organism>
<gene>
    <name evidence="3" type="ORF">HETSPECPRED_003187</name>
</gene>
<evidence type="ECO:0000313" key="3">
    <source>
        <dbReference type="EMBL" id="CAF9917234.1"/>
    </source>
</evidence>
<evidence type="ECO:0000313" key="4">
    <source>
        <dbReference type="Proteomes" id="UP000664521"/>
    </source>
</evidence>
<evidence type="ECO:0000256" key="1">
    <source>
        <dbReference type="SAM" id="MobiDB-lite"/>
    </source>
</evidence>
<reference evidence="3" key="1">
    <citation type="submission" date="2021-03" db="EMBL/GenBank/DDBJ databases">
        <authorList>
            <person name="Tagirdzhanova G."/>
        </authorList>
    </citation>
    <scope>NUCLEOTIDE SEQUENCE</scope>
</reference>
<comment type="caution">
    <text evidence="3">The sequence shown here is derived from an EMBL/GenBank/DDBJ whole genome shotgun (WGS) entry which is preliminary data.</text>
</comment>
<proteinExistence type="predicted"/>
<dbReference type="EMBL" id="CAJPDS010000019">
    <property type="protein sequence ID" value="CAF9917234.1"/>
    <property type="molecule type" value="Genomic_DNA"/>
</dbReference>
<dbReference type="AlphaFoldDB" id="A0A8H3F554"/>
<evidence type="ECO:0000256" key="2">
    <source>
        <dbReference type="SAM" id="SignalP"/>
    </source>
</evidence>
<feature type="chain" id="PRO_5034149188" evidence="2">
    <location>
        <begin position="22"/>
        <end position="198"/>
    </location>
</feature>
<feature type="region of interest" description="Disordered" evidence="1">
    <location>
        <begin position="141"/>
        <end position="172"/>
    </location>
</feature>
<accession>A0A8H3F554</accession>
<sequence length="198" mass="20772">MCLYISLVVSISFFLFSVSSTQIPEYATRVNTAFRFPIPYPTPTNEYNTHQSSLTPLSVSQDWSTPSDYSLWIIQTDNYSPVLSETSVPILNTLLESTMSSFAVNDGNAASSTLNAVDSAKTSENLTGAQARTTTLIAGPVTGLPKLTSTKSNQETTRNTASAPLSTQSTGGVASQPSVAAIPIGAVAAAALGIAAWL</sequence>
<feature type="signal peptide" evidence="2">
    <location>
        <begin position="1"/>
        <end position="21"/>
    </location>
</feature>
<protein>
    <submittedName>
        <fullName evidence="3">Uncharacterized protein</fullName>
    </submittedName>
</protein>
<name>A0A8H3F554_9LECA</name>
<keyword evidence="2" id="KW-0732">Signal</keyword>
<keyword evidence="4" id="KW-1185">Reference proteome</keyword>